<gene>
    <name evidence="1" type="ORF">L3Y34_002174</name>
</gene>
<dbReference type="Proteomes" id="UP000827892">
    <property type="component" value="Chromosome III"/>
</dbReference>
<evidence type="ECO:0000313" key="1">
    <source>
        <dbReference type="EMBL" id="ULU02404.1"/>
    </source>
</evidence>
<name>A0AAE9DF38_CAEBR</name>
<dbReference type="EMBL" id="CP090893">
    <property type="protein sequence ID" value="ULU02404.1"/>
    <property type="molecule type" value="Genomic_DNA"/>
</dbReference>
<sequence length="313" mass="36309">MVQAMFPHLIGNPESANSIIRNAFTHFLPDHKPHNSPDRHRTIYKHVLEGMVKKGHSPYLSQFAVKKLAKFAEVCPKRIINWFVSGRHELKNRIRFGFRPLGLRAKRSETDSVVIKLLDEGVRLYESDVEKLYRFGIPDEEKITRSGEEVAPFMKVLVYVYHKLTSIDKNAMIGRSEAMLLSKTLDLSGPEKVSIVKKFSDEILKYFSNPKANLQQWPTTTATSTTPSNFDARLCERCSKPKRKRNHWSVEPKRQRWSETKMVAAATIINKYNEKFKVNKLLMKRSTDNGFIDERHFLRVMAKNEIKTTCSRK</sequence>
<organism evidence="1 2">
    <name type="scientific">Caenorhabditis briggsae</name>
    <dbReference type="NCBI Taxonomy" id="6238"/>
    <lineage>
        <taxon>Eukaryota</taxon>
        <taxon>Metazoa</taxon>
        <taxon>Ecdysozoa</taxon>
        <taxon>Nematoda</taxon>
        <taxon>Chromadorea</taxon>
        <taxon>Rhabditida</taxon>
        <taxon>Rhabditina</taxon>
        <taxon>Rhabditomorpha</taxon>
        <taxon>Rhabditoidea</taxon>
        <taxon>Rhabditidae</taxon>
        <taxon>Peloderinae</taxon>
        <taxon>Caenorhabditis</taxon>
    </lineage>
</organism>
<protein>
    <submittedName>
        <fullName evidence="1">Uncharacterized protein</fullName>
    </submittedName>
</protein>
<accession>A0AAE9DF38</accession>
<proteinExistence type="predicted"/>
<reference evidence="1 2" key="1">
    <citation type="submission" date="2022-05" db="EMBL/GenBank/DDBJ databases">
        <title>Chromosome-level reference genomes for two strains of Caenorhabditis briggsae: an improved platform for comparative genomics.</title>
        <authorList>
            <person name="Stevens L."/>
            <person name="Andersen E.C."/>
        </authorList>
    </citation>
    <scope>NUCLEOTIDE SEQUENCE [LARGE SCALE GENOMIC DNA]</scope>
    <source>
        <strain evidence="1">QX1410_ONT</strain>
        <tissue evidence="1">Whole-organism</tissue>
    </source>
</reference>
<dbReference type="AlphaFoldDB" id="A0AAE9DF38"/>
<evidence type="ECO:0000313" key="2">
    <source>
        <dbReference type="Proteomes" id="UP000827892"/>
    </source>
</evidence>